<comment type="caution">
    <text evidence="7">The sequence shown here is derived from an EMBL/GenBank/DDBJ whole genome shotgun (WGS) entry which is preliminary data.</text>
</comment>
<dbReference type="Proteomes" id="UP000187209">
    <property type="component" value="Unassembled WGS sequence"/>
</dbReference>
<dbReference type="PROSITE" id="PS50157">
    <property type="entry name" value="ZINC_FINGER_C2H2_2"/>
    <property type="match status" value="2"/>
</dbReference>
<keyword evidence="8" id="KW-1185">Reference proteome</keyword>
<feature type="domain" description="C2H2-type" evidence="6">
    <location>
        <begin position="10"/>
        <end position="37"/>
    </location>
</feature>
<dbReference type="Pfam" id="PF13894">
    <property type="entry name" value="zf-C2H2_4"/>
    <property type="match status" value="2"/>
</dbReference>
<dbReference type="SMART" id="SM00355">
    <property type="entry name" value="ZnF_C2H2"/>
    <property type="match status" value="2"/>
</dbReference>
<dbReference type="SUPFAM" id="SSF57667">
    <property type="entry name" value="beta-beta-alpha zinc fingers"/>
    <property type="match status" value="1"/>
</dbReference>
<evidence type="ECO:0000256" key="5">
    <source>
        <dbReference type="PROSITE-ProRule" id="PRU00042"/>
    </source>
</evidence>
<organism evidence="7 8">
    <name type="scientific">Stentor coeruleus</name>
    <dbReference type="NCBI Taxonomy" id="5963"/>
    <lineage>
        <taxon>Eukaryota</taxon>
        <taxon>Sar</taxon>
        <taxon>Alveolata</taxon>
        <taxon>Ciliophora</taxon>
        <taxon>Postciliodesmatophora</taxon>
        <taxon>Heterotrichea</taxon>
        <taxon>Heterotrichida</taxon>
        <taxon>Stentoridae</taxon>
        <taxon>Stentor</taxon>
    </lineage>
</organism>
<protein>
    <recommendedName>
        <fullName evidence="6">C2H2-type domain-containing protein</fullName>
    </recommendedName>
</protein>
<dbReference type="PROSITE" id="PS00028">
    <property type="entry name" value="ZINC_FINGER_C2H2_1"/>
    <property type="match status" value="2"/>
</dbReference>
<dbReference type="OrthoDB" id="360633at2759"/>
<reference evidence="7 8" key="1">
    <citation type="submission" date="2016-11" db="EMBL/GenBank/DDBJ databases">
        <title>The macronuclear genome of Stentor coeruleus: a giant cell with tiny introns.</title>
        <authorList>
            <person name="Slabodnick M."/>
            <person name="Ruby J.G."/>
            <person name="Reiff S.B."/>
            <person name="Swart E.C."/>
            <person name="Gosai S."/>
            <person name="Prabakaran S."/>
            <person name="Witkowska E."/>
            <person name="Larue G.E."/>
            <person name="Fisher S."/>
            <person name="Freeman R.M."/>
            <person name="Gunawardena J."/>
            <person name="Chu W."/>
            <person name="Stover N.A."/>
            <person name="Gregory B.D."/>
            <person name="Nowacki M."/>
            <person name="Derisi J."/>
            <person name="Roy S.W."/>
            <person name="Marshall W.F."/>
            <person name="Sood P."/>
        </authorList>
    </citation>
    <scope>NUCLEOTIDE SEQUENCE [LARGE SCALE GENOMIC DNA]</scope>
    <source>
        <strain evidence="7">WM001</strain>
    </source>
</reference>
<evidence type="ECO:0000256" key="1">
    <source>
        <dbReference type="ARBA" id="ARBA00022723"/>
    </source>
</evidence>
<evidence type="ECO:0000313" key="8">
    <source>
        <dbReference type="Proteomes" id="UP000187209"/>
    </source>
</evidence>
<dbReference type="EMBL" id="MPUH01000334">
    <property type="protein sequence ID" value="OMJ82606.1"/>
    <property type="molecule type" value="Genomic_DNA"/>
</dbReference>
<keyword evidence="3 5" id="KW-0863">Zinc-finger</keyword>
<evidence type="ECO:0000313" key="7">
    <source>
        <dbReference type="EMBL" id="OMJ82606.1"/>
    </source>
</evidence>
<dbReference type="GO" id="GO:0043565">
    <property type="term" value="F:sequence-specific DNA binding"/>
    <property type="evidence" value="ECO:0007669"/>
    <property type="project" value="TreeGrafter"/>
</dbReference>
<dbReference type="GO" id="GO:0000981">
    <property type="term" value="F:DNA-binding transcription factor activity, RNA polymerase II-specific"/>
    <property type="evidence" value="ECO:0007669"/>
    <property type="project" value="TreeGrafter"/>
</dbReference>
<accession>A0A1R2C0R7</accession>
<dbReference type="PANTHER" id="PTHR24408:SF58">
    <property type="entry name" value="TRANSCRIPTION FACTOR (TFIIIA), PUTATIVE (AFU_ORTHOLOGUE AFUA_1G05150)-RELATED"/>
    <property type="match status" value="1"/>
</dbReference>
<evidence type="ECO:0000256" key="4">
    <source>
        <dbReference type="ARBA" id="ARBA00022833"/>
    </source>
</evidence>
<keyword evidence="4" id="KW-0862">Zinc</keyword>
<dbReference type="GO" id="GO:0008270">
    <property type="term" value="F:zinc ion binding"/>
    <property type="evidence" value="ECO:0007669"/>
    <property type="project" value="UniProtKB-KW"/>
</dbReference>
<dbReference type="PANTHER" id="PTHR24408">
    <property type="entry name" value="ZINC FINGER PROTEIN"/>
    <property type="match status" value="1"/>
</dbReference>
<dbReference type="Gene3D" id="3.30.160.60">
    <property type="entry name" value="Classic Zinc Finger"/>
    <property type="match status" value="1"/>
</dbReference>
<dbReference type="InterPro" id="IPR013087">
    <property type="entry name" value="Znf_C2H2_type"/>
</dbReference>
<keyword evidence="1" id="KW-0479">Metal-binding</keyword>
<dbReference type="InterPro" id="IPR036236">
    <property type="entry name" value="Znf_C2H2_sf"/>
</dbReference>
<evidence type="ECO:0000256" key="2">
    <source>
        <dbReference type="ARBA" id="ARBA00022737"/>
    </source>
</evidence>
<keyword evidence="2" id="KW-0677">Repeat</keyword>
<evidence type="ECO:0000259" key="6">
    <source>
        <dbReference type="PROSITE" id="PS50157"/>
    </source>
</evidence>
<feature type="domain" description="C2H2-type" evidence="6">
    <location>
        <begin position="38"/>
        <end position="62"/>
    </location>
</feature>
<sequence>MEFSNSSRPFLCTLCKRAFKSKQFLQRHMTSHSDAREYSCQLCEKSYKYKKGLNRHIKKVHSLCDISKNKSLRKSFKVEDFLDLNEKDKYIPKKIFDHDTGKEIEILFTWRHRGVVLD</sequence>
<gene>
    <name evidence="7" type="ORF">SteCoe_16653</name>
</gene>
<dbReference type="GO" id="GO:0005634">
    <property type="term" value="C:nucleus"/>
    <property type="evidence" value="ECO:0007669"/>
    <property type="project" value="TreeGrafter"/>
</dbReference>
<evidence type="ECO:0000256" key="3">
    <source>
        <dbReference type="ARBA" id="ARBA00022771"/>
    </source>
</evidence>
<dbReference type="AlphaFoldDB" id="A0A1R2C0R7"/>
<name>A0A1R2C0R7_9CILI</name>
<proteinExistence type="predicted"/>